<accession>A0A1D1VP09</accession>
<gene>
    <name evidence="1" type="primary">RvY_13757-1</name>
    <name evidence="1" type="synonym">RvY_13757.1</name>
    <name evidence="1" type="ORF">RvY_13757</name>
</gene>
<reference evidence="1 2" key="1">
    <citation type="journal article" date="2016" name="Nat. Commun.">
        <title>Extremotolerant tardigrade genome and improved radiotolerance of human cultured cells by tardigrade-unique protein.</title>
        <authorList>
            <person name="Hashimoto T."/>
            <person name="Horikawa D.D."/>
            <person name="Saito Y."/>
            <person name="Kuwahara H."/>
            <person name="Kozuka-Hata H."/>
            <person name="Shin-I T."/>
            <person name="Minakuchi Y."/>
            <person name="Ohishi K."/>
            <person name="Motoyama A."/>
            <person name="Aizu T."/>
            <person name="Enomoto A."/>
            <person name="Kondo K."/>
            <person name="Tanaka S."/>
            <person name="Hara Y."/>
            <person name="Koshikawa S."/>
            <person name="Sagara H."/>
            <person name="Miura T."/>
            <person name="Yokobori S."/>
            <person name="Miyagawa K."/>
            <person name="Suzuki Y."/>
            <person name="Kubo T."/>
            <person name="Oyama M."/>
            <person name="Kohara Y."/>
            <person name="Fujiyama A."/>
            <person name="Arakawa K."/>
            <person name="Katayama T."/>
            <person name="Toyoda A."/>
            <person name="Kunieda T."/>
        </authorList>
    </citation>
    <scope>NUCLEOTIDE SEQUENCE [LARGE SCALE GENOMIC DNA]</scope>
    <source>
        <strain evidence="1 2">YOKOZUNA-1</strain>
    </source>
</reference>
<dbReference type="AlphaFoldDB" id="A0A1D1VP09"/>
<organism evidence="1 2">
    <name type="scientific">Ramazzottius varieornatus</name>
    <name type="common">Water bear</name>
    <name type="synonym">Tardigrade</name>
    <dbReference type="NCBI Taxonomy" id="947166"/>
    <lineage>
        <taxon>Eukaryota</taxon>
        <taxon>Metazoa</taxon>
        <taxon>Ecdysozoa</taxon>
        <taxon>Tardigrada</taxon>
        <taxon>Eutardigrada</taxon>
        <taxon>Parachela</taxon>
        <taxon>Hypsibioidea</taxon>
        <taxon>Ramazzottiidae</taxon>
        <taxon>Ramazzottius</taxon>
    </lineage>
</organism>
<comment type="caution">
    <text evidence="1">The sequence shown here is derived from an EMBL/GenBank/DDBJ whole genome shotgun (WGS) entry which is preliminary data.</text>
</comment>
<evidence type="ECO:0000313" key="2">
    <source>
        <dbReference type="Proteomes" id="UP000186922"/>
    </source>
</evidence>
<evidence type="ECO:0000313" key="1">
    <source>
        <dbReference type="EMBL" id="GAV03315.1"/>
    </source>
</evidence>
<proteinExistence type="predicted"/>
<sequence>MSGDASGVADHASVDMPEIDPHLLSLKRPHWHYIVLSARQQECSEFAKSKSGALCHLVKCKNAPLRG</sequence>
<keyword evidence="2" id="KW-1185">Reference proteome</keyword>
<name>A0A1D1VP09_RAMVA</name>
<dbReference type="EMBL" id="BDGG01000009">
    <property type="protein sequence ID" value="GAV03315.1"/>
    <property type="molecule type" value="Genomic_DNA"/>
</dbReference>
<protein>
    <submittedName>
        <fullName evidence="1">Uncharacterized protein</fullName>
    </submittedName>
</protein>
<dbReference type="Proteomes" id="UP000186922">
    <property type="component" value="Unassembled WGS sequence"/>
</dbReference>